<dbReference type="GO" id="GO:0005634">
    <property type="term" value="C:nucleus"/>
    <property type="evidence" value="ECO:0007669"/>
    <property type="project" value="InterPro"/>
</dbReference>
<reference evidence="2" key="2">
    <citation type="submission" date="2025-09" db="UniProtKB">
        <authorList>
            <consortium name="Ensembl"/>
        </authorList>
    </citation>
    <scope>IDENTIFICATION</scope>
</reference>
<dbReference type="Ensembl" id="ENSLLET00000022960.1">
    <property type="protein sequence ID" value="ENSLLEP00000022105.1"/>
    <property type="gene ID" value="ENSLLEG00000014035.1"/>
</dbReference>
<dbReference type="GO" id="GO:0005694">
    <property type="term" value="C:chromosome"/>
    <property type="evidence" value="ECO:0007669"/>
    <property type="project" value="TreeGrafter"/>
</dbReference>
<name>A0A8C5N4V8_9ANUR</name>
<sequence>MPRRKRTTCNPLKSRLVFLESPKPGLLHEYGPHPEKASPVSVPSRRLDHSKSVSWVSPQFETLPINFPGCCRQQHTSTNGTLCNHSRDTNIKKSTAAKAGACKFPSLSFTNKAVPDNRLIKQRCSRRRSSLPMHSKAMVVLAHSTAPHESSYCGALTPPDIQTPDKSLQCNQSIQSPRESRTLCLEQSEKCDRLNTSLEKEPVRVLAEDTPEHEYGIRVTWRRRQPLMRYLKEHGKLEHNQILVKR</sequence>
<organism evidence="2 3">
    <name type="scientific">Leptobrachium leishanense</name>
    <name type="common">Leishan spiny toad</name>
    <dbReference type="NCBI Taxonomy" id="445787"/>
    <lineage>
        <taxon>Eukaryota</taxon>
        <taxon>Metazoa</taxon>
        <taxon>Chordata</taxon>
        <taxon>Craniata</taxon>
        <taxon>Vertebrata</taxon>
        <taxon>Euteleostomi</taxon>
        <taxon>Amphibia</taxon>
        <taxon>Batrachia</taxon>
        <taxon>Anura</taxon>
        <taxon>Pelobatoidea</taxon>
        <taxon>Megophryidae</taxon>
        <taxon>Leptobrachium</taxon>
    </lineage>
</organism>
<dbReference type="OrthoDB" id="9942438at2759"/>
<dbReference type="Proteomes" id="UP000694569">
    <property type="component" value="Unplaced"/>
</dbReference>
<proteinExistence type="predicted"/>
<dbReference type="Pfam" id="PF15319">
    <property type="entry name" value="RHINO"/>
    <property type="match status" value="1"/>
</dbReference>
<gene>
    <name evidence="2" type="primary">RHNO1</name>
</gene>
<evidence type="ECO:0000313" key="2">
    <source>
        <dbReference type="Ensembl" id="ENSLLEP00000022105.1"/>
    </source>
</evidence>
<dbReference type="InterPro" id="IPR029293">
    <property type="entry name" value="RHNO1"/>
</dbReference>
<protein>
    <submittedName>
        <fullName evidence="2">RAD9-HUS1-RAD1 interacting nuclear orphan 1</fullName>
    </submittedName>
</protein>
<evidence type="ECO:0000256" key="1">
    <source>
        <dbReference type="SAM" id="MobiDB-lite"/>
    </source>
</evidence>
<dbReference type="PANTHER" id="PTHR35541:SF1">
    <property type="entry name" value="RAD9, HUS1, RAD1-INTERACTING NUCLEAR ORPHAN PROTEIN 1"/>
    <property type="match status" value="1"/>
</dbReference>
<dbReference type="PANTHER" id="PTHR35541">
    <property type="entry name" value="RAD9, HUS1, RAD1-INTERACTING NUCLEAR ORPHAN PROTEIN 1"/>
    <property type="match status" value="1"/>
</dbReference>
<reference evidence="2" key="1">
    <citation type="submission" date="2025-08" db="UniProtKB">
        <authorList>
            <consortium name="Ensembl"/>
        </authorList>
    </citation>
    <scope>IDENTIFICATION</scope>
</reference>
<dbReference type="GO" id="GO:0071479">
    <property type="term" value="P:cellular response to ionizing radiation"/>
    <property type="evidence" value="ECO:0007669"/>
    <property type="project" value="InterPro"/>
</dbReference>
<dbReference type="GeneTree" id="ENSGT00390000003219"/>
<keyword evidence="3" id="KW-1185">Reference proteome</keyword>
<dbReference type="AlphaFoldDB" id="A0A8C5N4V8"/>
<evidence type="ECO:0000313" key="3">
    <source>
        <dbReference type="Proteomes" id="UP000694569"/>
    </source>
</evidence>
<feature type="region of interest" description="Disordered" evidence="1">
    <location>
        <begin position="24"/>
        <end position="45"/>
    </location>
</feature>
<accession>A0A8C5N4V8</accession>
<dbReference type="GO" id="GO:0000725">
    <property type="term" value="P:recombinational repair"/>
    <property type="evidence" value="ECO:0007669"/>
    <property type="project" value="TreeGrafter"/>
</dbReference>
<dbReference type="GO" id="GO:0000077">
    <property type="term" value="P:DNA damage checkpoint signaling"/>
    <property type="evidence" value="ECO:0007669"/>
    <property type="project" value="InterPro"/>
</dbReference>